<sequence length="100" mass="11045">MHASIRRRAARNGRDATRAPLQSVETRCPNEGRAIAARLVNNEATDTLRGFRISEPTLRRPEDARRTMTTTRACQGCRADDSARRLIGACANVPAAERIT</sequence>
<evidence type="ECO:0000256" key="1">
    <source>
        <dbReference type="SAM" id="MobiDB-lite"/>
    </source>
</evidence>
<name>A0AAN1MHM8_9BURK</name>
<evidence type="ECO:0000313" key="3">
    <source>
        <dbReference type="Proteomes" id="UP000236649"/>
    </source>
</evidence>
<feature type="region of interest" description="Disordered" evidence="1">
    <location>
        <begin position="1"/>
        <end position="24"/>
    </location>
</feature>
<accession>A0AAN1MHM8</accession>
<organism evidence="2 3">
    <name type="scientific">Paraburkholderia hospita</name>
    <dbReference type="NCBI Taxonomy" id="169430"/>
    <lineage>
        <taxon>Bacteria</taxon>
        <taxon>Pseudomonadati</taxon>
        <taxon>Pseudomonadota</taxon>
        <taxon>Betaproteobacteria</taxon>
        <taxon>Burkholderiales</taxon>
        <taxon>Burkholderiaceae</taxon>
        <taxon>Paraburkholderia</taxon>
    </lineage>
</organism>
<gene>
    <name evidence="2" type="ORF">C2L64_02610</name>
</gene>
<dbReference type="KEGG" id="phs:C2L64_02610"/>
<proteinExistence type="predicted"/>
<dbReference type="Proteomes" id="UP000236649">
    <property type="component" value="Chromosome 1"/>
</dbReference>
<evidence type="ECO:0000313" key="2">
    <source>
        <dbReference type="EMBL" id="AUT67360.1"/>
    </source>
</evidence>
<protein>
    <submittedName>
        <fullName evidence="2">Uncharacterized protein</fullName>
    </submittedName>
</protein>
<dbReference type="AlphaFoldDB" id="A0AAN1MHM8"/>
<feature type="compositionally biased region" description="Basic residues" evidence="1">
    <location>
        <begin position="1"/>
        <end position="11"/>
    </location>
</feature>
<dbReference type="EMBL" id="CP026105">
    <property type="protein sequence ID" value="AUT67360.1"/>
    <property type="molecule type" value="Genomic_DNA"/>
</dbReference>
<reference evidence="2 3" key="1">
    <citation type="submission" date="2018-01" db="EMBL/GenBank/DDBJ databases">
        <title>Species boundaries and ecological features among Paraburkholderia terrae DSMZ17804T, P. hospita DSMZ17164T and P. caribensis DSMZ13236T.</title>
        <authorList>
            <person name="Pratama A.A."/>
        </authorList>
    </citation>
    <scope>NUCLEOTIDE SEQUENCE [LARGE SCALE GENOMIC DNA]</scope>
    <source>
        <strain evidence="2 3">DSM 17164</strain>
    </source>
</reference>